<dbReference type="GO" id="GO:0016491">
    <property type="term" value="F:oxidoreductase activity"/>
    <property type="evidence" value="ECO:0007669"/>
    <property type="project" value="TreeGrafter"/>
</dbReference>
<dbReference type="InterPro" id="IPR011032">
    <property type="entry name" value="GroES-like_sf"/>
</dbReference>
<dbReference type="EMBL" id="BMTL01000026">
    <property type="protein sequence ID" value="GGS09994.1"/>
    <property type="molecule type" value="Genomic_DNA"/>
</dbReference>
<dbReference type="PANTHER" id="PTHR43677:SF11">
    <property type="entry name" value="ZINC-CONTAINING ALCOHOL DEHYDROGENASE"/>
    <property type="match status" value="1"/>
</dbReference>
<accession>A0A918L5K4</accession>
<protein>
    <submittedName>
        <fullName evidence="1">Alcohol dehydrogenase</fullName>
    </submittedName>
</protein>
<dbReference type="Gene3D" id="3.40.50.720">
    <property type="entry name" value="NAD(P)-binding Rossmann-like Domain"/>
    <property type="match status" value="1"/>
</dbReference>
<reference evidence="1" key="1">
    <citation type="journal article" date="2014" name="Int. J. Syst. Evol. Microbiol.">
        <title>Complete genome sequence of Corynebacterium casei LMG S-19264T (=DSM 44701T), isolated from a smear-ripened cheese.</title>
        <authorList>
            <consortium name="US DOE Joint Genome Institute (JGI-PGF)"/>
            <person name="Walter F."/>
            <person name="Albersmeier A."/>
            <person name="Kalinowski J."/>
            <person name="Ruckert C."/>
        </authorList>
    </citation>
    <scope>NUCLEOTIDE SEQUENCE</scope>
    <source>
        <strain evidence="1">JCM 4386</strain>
    </source>
</reference>
<dbReference type="InterPro" id="IPR036291">
    <property type="entry name" value="NAD(P)-bd_dom_sf"/>
</dbReference>
<comment type="caution">
    <text evidence="1">The sequence shown here is derived from an EMBL/GenBank/DDBJ whole genome shotgun (WGS) entry which is preliminary data.</text>
</comment>
<gene>
    <name evidence="1" type="ORF">GCM10010269_56380</name>
</gene>
<evidence type="ECO:0000313" key="2">
    <source>
        <dbReference type="Proteomes" id="UP000606194"/>
    </source>
</evidence>
<sequence length="319" mass="32391">MRAVVVTDPETAPVGADFPEPEPVLDRDPVSLVGAGVHQLVRALAAGQHYGGGRQYPLVPGIDAVARTPDGRLVYTALGSAPWGTMAERLATPFGLELPAGADPLAVAAGVNPGLSGWLPLSARHEEKGGLGTVLVLGATGMAGSMAVRAARSLGATRVLAAGVKGETLNGLGTDGVETVAIARSNREVTQEALITALAGEAPSLVLDYVWGPTAEAAFAALARHGFGEDSADIAYVQVGTLGGADASVPAALLRSRRMRITGSGAGSVPTQRLLTQIPRVIGAIAEGILQAPYTAYPISRAGEAWAHSGPTRAVIVPD</sequence>
<name>A0A918L5K4_9ACTN</name>
<dbReference type="AlphaFoldDB" id="A0A918L5K4"/>
<organism evidence="1 2">
    <name type="scientific">Streptomyces humidus</name>
    <dbReference type="NCBI Taxonomy" id="52259"/>
    <lineage>
        <taxon>Bacteria</taxon>
        <taxon>Bacillati</taxon>
        <taxon>Actinomycetota</taxon>
        <taxon>Actinomycetes</taxon>
        <taxon>Kitasatosporales</taxon>
        <taxon>Streptomycetaceae</taxon>
        <taxon>Streptomyces</taxon>
    </lineage>
</organism>
<evidence type="ECO:0000313" key="1">
    <source>
        <dbReference type="EMBL" id="GGS09994.1"/>
    </source>
</evidence>
<dbReference type="SUPFAM" id="SSF51735">
    <property type="entry name" value="NAD(P)-binding Rossmann-fold domains"/>
    <property type="match status" value="1"/>
</dbReference>
<dbReference type="PANTHER" id="PTHR43677">
    <property type="entry name" value="SHORT-CHAIN DEHYDROGENASE/REDUCTASE"/>
    <property type="match status" value="1"/>
</dbReference>
<dbReference type="InterPro" id="IPR051397">
    <property type="entry name" value="Zn-ADH-like_protein"/>
</dbReference>
<dbReference type="Proteomes" id="UP000606194">
    <property type="component" value="Unassembled WGS sequence"/>
</dbReference>
<keyword evidence="2" id="KW-1185">Reference proteome</keyword>
<dbReference type="SUPFAM" id="SSF50129">
    <property type="entry name" value="GroES-like"/>
    <property type="match status" value="1"/>
</dbReference>
<proteinExistence type="predicted"/>
<reference evidence="1" key="2">
    <citation type="submission" date="2020-09" db="EMBL/GenBank/DDBJ databases">
        <authorList>
            <person name="Sun Q."/>
            <person name="Ohkuma M."/>
        </authorList>
    </citation>
    <scope>NUCLEOTIDE SEQUENCE</scope>
    <source>
        <strain evidence="1">JCM 4386</strain>
    </source>
</reference>
<dbReference type="RefSeq" id="WP_190152133.1">
    <property type="nucleotide sequence ID" value="NZ_BMTL01000026.1"/>
</dbReference>